<evidence type="ECO:0000313" key="1">
    <source>
        <dbReference type="EMBL" id="KAJ8380801.1"/>
    </source>
</evidence>
<keyword evidence="2" id="KW-1185">Reference proteome</keyword>
<evidence type="ECO:0000313" key="2">
    <source>
        <dbReference type="Proteomes" id="UP001152622"/>
    </source>
</evidence>
<dbReference type="EMBL" id="JAINUF010000001">
    <property type="protein sequence ID" value="KAJ8380801.1"/>
    <property type="molecule type" value="Genomic_DNA"/>
</dbReference>
<organism evidence="1 2">
    <name type="scientific">Synaphobranchus kaupii</name>
    <name type="common">Kaup's arrowtooth eel</name>
    <dbReference type="NCBI Taxonomy" id="118154"/>
    <lineage>
        <taxon>Eukaryota</taxon>
        <taxon>Metazoa</taxon>
        <taxon>Chordata</taxon>
        <taxon>Craniata</taxon>
        <taxon>Vertebrata</taxon>
        <taxon>Euteleostomi</taxon>
        <taxon>Actinopterygii</taxon>
        <taxon>Neopterygii</taxon>
        <taxon>Teleostei</taxon>
        <taxon>Anguilliformes</taxon>
        <taxon>Synaphobranchidae</taxon>
        <taxon>Synaphobranchus</taxon>
    </lineage>
</organism>
<proteinExistence type="predicted"/>
<sequence>MDFIFVRKYCRFIVQTARNQEGTVDDTAVLGWGVGFCRHGIRCLAAGRGSALLASLRDLNSCEIDRMAVVLHIWEERDVYKGRVSEKRSMLSLGSPLKKQLWALWKKSSRKEQSNPAQWIIPPIMK</sequence>
<protein>
    <submittedName>
        <fullName evidence="1">Uncharacterized protein</fullName>
    </submittedName>
</protein>
<name>A0A9Q1JBP5_SYNKA</name>
<dbReference type="Proteomes" id="UP001152622">
    <property type="component" value="Chromosome 1"/>
</dbReference>
<gene>
    <name evidence="1" type="ORF">SKAU_G00015790</name>
</gene>
<dbReference type="AlphaFoldDB" id="A0A9Q1JBP5"/>
<accession>A0A9Q1JBP5</accession>
<comment type="caution">
    <text evidence="1">The sequence shown here is derived from an EMBL/GenBank/DDBJ whole genome shotgun (WGS) entry which is preliminary data.</text>
</comment>
<reference evidence="1" key="1">
    <citation type="journal article" date="2023" name="Science">
        <title>Genome structures resolve the early diversification of teleost fishes.</title>
        <authorList>
            <person name="Parey E."/>
            <person name="Louis A."/>
            <person name="Montfort J."/>
            <person name="Bouchez O."/>
            <person name="Roques C."/>
            <person name="Iampietro C."/>
            <person name="Lluch J."/>
            <person name="Castinel A."/>
            <person name="Donnadieu C."/>
            <person name="Desvignes T."/>
            <person name="Floi Bucao C."/>
            <person name="Jouanno E."/>
            <person name="Wen M."/>
            <person name="Mejri S."/>
            <person name="Dirks R."/>
            <person name="Jansen H."/>
            <person name="Henkel C."/>
            <person name="Chen W.J."/>
            <person name="Zahm M."/>
            <person name="Cabau C."/>
            <person name="Klopp C."/>
            <person name="Thompson A.W."/>
            <person name="Robinson-Rechavi M."/>
            <person name="Braasch I."/>
            <person name="Lecointre G."/>
            <person name="Bobe J."/>
            <person name="Postlethwait J.H."/>
            <person name="Berthelot C."/>
            <person name="Roest Crollius H."/>
            <person name="Guiguen Y."/>
        </authorList>
    </citation>
    <scope>NUCLEOTIDE SEQUENCE</scope>
    <source>
        <strain evidence="1">WJC10195</strain>
    </source>
</reference>